<dbReference type="EMBL" id="UYYB01118443">
    <property type="protein sequence ID" value="VDM82602.1"/>
    <property type="molecule type" value="Genomic_DNA"/>
</dbReference>
<organism evidence="1 2">
    <name type="scientific">Strongylus vulgaris</name>
    <name type="common">Blood worm</name>
    <dbReference type="NCBI Taxonomy" id="40348"/>
    <lineage>
        <taxon>Eukaryota</taxon>
        <taxon>Metazoa</taxon>
        <taxon>Ecdysozoa</taxon>
        <taxon>Nematoda</taxon>
        <taxon>Chromadorea</taxon>
        <taxon>Rhabditida</taxon>
        <taxon>Rhabditina</taxon>
        <taxon>Rhabditomorpha</taxon>
        <taxon>Strongyloidea</taxon>
        <taxon>Strongylidae</taxon>
        <taxon>Strongylus</taxon>
    </lineage>
</organism>
<evidence type="ECO:0000313" key="1">
    <source>
        <dbReference type="EMBL" id="VDM82602.1"/>
    </source>
</evidence>
<gene>
    <name evidence="1" type="ORF">SVUK_LOCUS17600</name>
</gene>
<sequence>MGYDDIANVKKVYYDKKSCLRFMRQSRLSSEWVNEKDNGIVFVEMSIEDPKKSRDLKVSFVYNMQARVNIWLDYYTEILKSVIIVNPPIFVALAYKEVGSLWKDNDVIPIQQYLNVPAGEIVKEELPTGGKKKMIYQYTVNTESQIWFQQGEVDLTPRFMLVTPKLPEEEIVDMKSDLPVTFCIYNRSRYFSAKVNFAVAFL</sequence>
<dbReference type="Proteomes" id="UP000270094">
    <property type="component" value="Unassembled WGS sequence"/>
</dbReference>
<name>A0A3P7LU29_STRVU</name>
<accession>A0A3P7LU29</accession>
<reference evidence="1 2" key="1">
    <citation type="submission" date="2018-11" db="EMBL/GenBank/DDBJ databases">
        <authorList>
            <consortium name="Pathogen Informatics"/>
        </authorList>
    </citation>
    <scope>NUCLEOTIDE SEQUENCE [LARGE SCALE GENOMIC DNA]</scope>
</reference>
<dbReference type="OrthoDB" id="1434354at2759"/>
<evidence type="ECO:0000313" key="2">
    <source>
        <dbReference type="Proteomes" id="UP000270094"/>
    </source>
</evidence>
<keyword evidence="2" id="KW-1185">Reference proteome</keyword>
<proteinExistence type="predicted"/>
<protein>
    <recommendedName>
        <fullName evidence="3">CRAL-TRIO domain-containing protein</fullName>
    </recommendedName>
</protein>
<dbReference type="AlphaFoldDB" id="A0A3P7LU29"/>
<evidence type="ECO:0008006" key="3">
    <source>
        <dbReference type="Google" id="ProtNLM"/>
    </source>
</evidence>